<evidence type="ECO:0000256" key="1">
    <source>
        <dbReference type="ARBA" id="ARBA00009054"/>
    </source>
</evidence>
<organism evidence="4 5">
    <name type="scientific">Haloarchaeobius iranensis</name>
    <dbReference type="NCBI Taxonomy" id="996166"/>
    <lineage>
        <taxon>Archaea</taxon>
        <taxon>Methanobacteriati</taxon>
        <taxon>Methanobacteriota</taxon>
        <taxon>Stenosarchaea group</taxon>
        <taxon>Halobacteria</taxon>
        <taxon>Halobacteriales</taxon>
        <taxon>Halorubellaceae</taxon>
        <taxon>Haloarchaeobius</taxon>
    </lineage>
</organism>
<protein>
    <submittedName>
        <fullName evidence="4">Molecular chaperone GrpE (Heat shock protein)</fullName>
    </submittedName>
</protein>
<name>A0A1H0A3L6_9EURY</name>
<proteinExistence type="inferred from homology"/>
<feature type="compositionally biased region" description="Low complexity" evidence="3">
    <location>
        <begin position="139"/>
        <end position="157"/>
    </location>
</feature>
<dbReference type="SUPFAM" id="SSF58014">
    <property type="entry name" value="Coiled-coil domain of nucleotide exchange factor GrpE"/>
    <property type="match status" value="1"/>
</dbReference>
<keyword evidence="2" id="KW-0143">Chaperone</keyword>
<evidence type="ECO:0000256" key="3">
    <source>
        <dbReference type="SAM" id="MobiDB-lite"/>
    </source>
</evidence>
<dbReference type="Pfam" id="PF01025">
    <property type="entry name" value="GrpE"/>
    <property type="match status" value="1"/>
</dbReference>
<evidence type="ECO:0000313" key="5">
    <source>
        <dbReference type="Proteomes" id="UP000199370"/>
    </source>
</evidence>
<dbReference type="GO" id="GO:0006457">
    <property type="term" value="P:protein folding"/>
    <property type="evidence" value="ECO:0007669"/>
    <property type="project" value="InterPro"/>
</dbReference>
<dbReference type="Gene3D" id="3.90.20.20">
    <property type="match status" value="1"/>
</dbReference>
<feature type="compositionally biased region" description="Basic and acidic residues" evidence="3">
    <location>
        <begin position="205"/>
        <end position="228"/>
    </location>
</feature>
<dbReference type="STRING" id="996166.SAMN05192554_12433"/>
<dbReference type="InterPro" id="IPR000740">
    <property type="entry name" value="GrpE"/>
</dbReference>
<dbReference type="AlphaFoldDB" id="A0A1H0A3L6"/>
<dbReference type="GO" id="GO:0000774">
    <property type="term" value="F:adenyl-nucleotide exchange factor activity"/>
    <property type="evidence" value="ECO:0007669"/>
    <property type="project" value="InterPro"/>
</dbReference>
<feature type="compositionally biased region" description="Polar residues" evidence="3">
    <location>
        <begin position="173"/>
        <end position="200"/>
    </location>
</feature>
<dbReference type="RefSeq" id="WP_089735709.1">
    <property type="nucleotide sequence ID" value="NZ_JBHUJM010000006.1"/>
</dbReference>
<dbReference type="InterPro" id="IPR013805">
    <property type="entry name" value="GrpE_CC"/>
</dbReference>
<feature type="compositionally biased region" description="Basic and acidic residues" evidence="3">
    <location>
        <begin position="73"/>
        <end position="92"/>
    </location>
</feature>
<gene>
    <name evidence="4" type="ORF">SAMN05192554_12433</name>
</gene>
<comment type="similarity">
    <text evidence="1">Belongs to the GrpE family.</text>
</comment>
<feature type="compositionally biased region" description="Basic and acidic residues" evidence="3">
    <location>
        <begin position="46"/>
        <end position="57"/>
    </location>
</feature>
<sequence length="482" mass="52418">MSENRRNQTDPDGAESMTDDDENEQADTQAPESTERVDQQAPLGDVGERSIDGDKWRQRLAQLKVDRAIATSDEQKKALTDKIEDLRARMHDAGVPTDAPDGEPSTDTESPDKSTDSQYQPTEQHPIDADDDNEEGATDSTGAAGSDSPGSSSDADSVPGKSQHQMGAEGTASADSPSELTSDSNTTSQAQSEEAQQPDQSPEDGIDRERATDSEQEPTEARSPRDQDVSQTPEPDASPTNPTPDPNESTPERAPSPTSTPTENTQETDFEDTQDTDSDPDPDSGPKLESLEESDAGADDRADSHPTSNAHLSLRDDRGGESTPSNDQRNDATSRTETLAEEVSVLQTQLETLGTTVDEYRQKNEREHEILQKEAVEQLGERMLRVRDTLNRAIEYNEFDDDQAAMLEAVVTKFDQQFTAGAIDKIDPDPGDEVDDLRHALAGPREETTTVPPGCIIRVESPGFEIDGYPLQEAEVIAAKRK</sequence>
<feature type="region of interest" description="Disordered" evidence="3">
    <location>
        <begin position="1"/>
        <end position="340"/>
    </location>
</feature>
<accession>A0A1H0A3L6</accession>
<dbReference type="GO" id="GO:0051087">
    <property type="term" value="F:protein-folding chaperone binding"/>
    <property type="evidence" value="ECO:0007669"/>
    <property type="project" value="InterPro"/>
</dbReference>
<dbReference type="GO" id="GO:0042803">
    <property type="term" value="F:protein homodimerization activity"/>
    <property type="evidence" value="ECO:0007669"/>
    <property type="project" value="InterPro"/>
</dbReference>
<keyword evidence="4" id="KW-0346">Stress response</keyword>
<dbReference type="Proteomes" id="UP000199370">
    <property type="component" value="Unassembled WGS sequence"/>
</dbReference>
<keyword evidence="5" id="KW-1185">Reference proteome</keyword>
<evidence type="ECO:0000313" key="4">
    <source>
        <dbReference type="EMBL" id="SDN27997.1"/>
    </source>
</evidence>
<evidence type="ECO:0000256" key="2">
    <source>
        <dbReference type="ARBA" id="ARBA00023186"/>
    </source>
</evidence>
<dbReference type="EMBL" id="FNIA01000024">
    <property type="protein sequence ID" value="SDN27997.1"/>
    <property type="molecule type" value="Genomic_DNA"/>
</dbReference>
<feature type="compositionally biased region" description="Acidic residues" evidence="3">
    <location>
        <begin position="266"/>
        <end position="282"/>
    </location>
</feature>
<reference evidence="4 5" key="1">
    <citation type="submission" date="2016-10" db="EMBL/GenBank/DDBJ databases">
        <authorList>
            <person name="de Groot N.N."/>
        </authorList>
    </citation>
    <scope>NUCLEOTIDE SEQUENCE [LARGE SCALE GENOMIC DNA]</scope>
    <source>
        <strain evidence="5">EB21,IBRC-M 10013,KCTC 4048</strain>
    </source>
</reference>